<keyword evidence="2" id="KW-0406">Ion transport</keyword>
<name>A0ABX5CLW8_9ALTE</name>
<dbReference type="InterPro" id="IPR011250">
    <property type="entry name" value="OMP/PagP_B-barrel"/>
</dbReference>
<protein>
    <recommendedName>
        <fullName evidence="4">Outer membrane protein OmpA-like transmembrane domain-containing protein</fullName>
    </recommendedName>
</protein>
<keyword evidence="2" id="KW-0812">Transmembrane</keyword>
<comment type="similarity">
    <text evidence="1">Belongs to the outer membrane OOP (TC 1.B.6) superfamily. OmpA family.</text>
</comment>
<evidence type="ECO:0000313" key="5">
    <source>
        <dbReference type="EMBL" id="PRO68432.1"/>
    </source>
</evidence>
<dbReference type="SUPFAM" id="SSF56925">
    <property type="entry name" value="OMPA-like"/>
    <property type="match status" value="1"/>
</dbReference>
<accession>A0ABX5CLW8</accession>
<sequence length="176" mass="19256">MKQFLWIAGVMICGLSQSVAAPKSYGLATVGYNDVDYAEASDKKVTYSLAFGKQIHRQWYAEVGYLNLFDYSNNQVDANGDSLYLAMLGKASGGTGELFYKLGVARVDIDVSAQCATEGVTSDCDQSESLAAGLVGLGFDYYVGLRSMIRIEYLHMTGEDSFSTNMVNVGFRYNFN</sequence>
<evidence type="ECO:0000259" key="4">
    <source>
        <dbReference type="Pfam" id="PF01389"/>
    </source>
</evidence>
<keyword evidence="3" id="KW-0732">Signal</keyword>
<gene>
    <name evidence="5" type="ORF">C6Y39_12355</name>
</gene>
<comment type="caution">
    <text evidence="5">The sequence shown here is derived from an EMBL/GenBank/DDBJ whole genome shotgun (WGS) entry which is preliminary data.</text>
</comment>
<feature type="domain" description="Outer membrane protein OmpA-like transmembrane" evidence="4">
    <location>
        <begin position="39"/>
        <end position="157"/>
    </location>
</feature>
<dbReference type="EMBL" id="PVNO01000026">
    <property type="protein sequence ID" value="PRO68432.1"/>
    <property type="molecule type" value="Genomic_DNA"/>
</dbReference>
<feature type="chain" id="PRO_5046404648" description="Outer membrane protein OmpA-like transmembrane domain-containing protein" evidence="3">
    <location>
        <begin position="21"/>
        <end position="176"/>
    </location>
</feature>
<dbReference type="Pfam" id="PF01389">
    <property type="entry name" value="OmpA_membrane"/>
    <property type="match status" value="1"/>
</dbReference>
<feature type="signal peptide" evidence="3">
    <location>
        <begin position="1"/>
        <end position="20"/>
    </location>
</feature>
<evidence type="ECO:0000256" key="1">
    <source>
        <dbReference type="ARBA" id="ARBA00005710"/>
    </source>
</evidence>
<evidence type="ECO:0000256" key="2">
    <source>
        <dbReference type="ARBA" id="ARBA00023114"/>
    </source>
</evidence>
<dbReference type="Proteomes" id="UP000239539">
    <property type="component" value="Unassembled WGS sequence"/>
</dbReference>
<proteinExistence type="inferred from homology"/>
<evidence type="ECO:0000256" key="3">
    <source>
        <dbReference type="SAM" id="SignalP"/>
    </source>
</evidence>
<organism evidence="5 6">
    <name type="scientific">Alteromonas gracilis</name>
    <dbReference type="NCBI Taxonomy" id="1479524"/>
    <lineage>
        <taxon>Bacteria</taxon>
        <taxon>Pseudomonadati</taxon>
        <taxon>Pseudomonadota</taxon>
        <taxon>Gammaproteobacteria</taxon>
        <taxon>Alteromonadales</taxon>
        <taxon>Alteromonadaceae</taxon>
        <taxon>Alteromonas/Salinimonas group</taxon>
        <taxon>Alteromonas</taxon>
    </lineage>
</organism>
<reference evidence="6" key="1">
    <citation type="journal article" date="2020" name="Int. J. Syst. Evol. Microbiol.">
        <title>Alteromonas alba sp. nov., a marine bacterium isolated from the seawater of the West Pacific Ocean.</title>
        <authorList>
            <person name="Sun C."/>
            <person name="Wu Y.-H."/>
            <person name="Xamxidin M."/>
            <person name="Cheng H."/>
            <person name="Xu X.-W."/>
        </authorList>
    </citation>
    <scope>NUCLEOTIDE SEQUENCE [LARGE SCALE GENOMIC DNA]</scope>
    <source>
        <strain evidence="6">9a2</strain>
    </source>
</reference>
<keyword evidence="6" id="KW-1185">Reference proteome</keyword>
<evidence type="ECO:0000313" key="6">
    <source>
        <dbReference type="Proteomes" id="UP000239539"/>
    </source>
</evidence>
<keyword evidence="2" id="KW-0813">Transport</keyword>
<dbReference type="RefSeq" id="WP_105931571.1">
    <property type="nucleotide sequence ID" value="NZ_PVNO01000026.1"/>
</dbReference>
<dbReference type="InterPro" id="IPR000498">
    <property type="entry name" value="OmpA-like_TM_dom"/>
</dbReference>
<dbReference type="Gene3D" id="2.40.160.20">
    <property type="match status" value="1"/>
</dbReference>
<keyword evidence="2" id="KW-0626">Porin</keyword>